<organism evidence="1 2">
    <name type="scientific">Candidatus Nitrosarchaeum limnium BG20</name>
    <dbReference type="NCBI Taxonomy" id="859192"/>
    <lineage>
        <taxon>Archaea</taxon>
        <taxon>Nitrososphaerota</taxon>
        <taxon>Nitrososphaeria</taxon>
        <taxon>Nitrosopumilales</taxon>
        <taxon>Nitrosopumilaceae</taxon>
        <taxon>Nitrosarchaeum</taxon>
    </lineage>
</organism>
<evidence type="ECO:0000313" key="1">
    <source>
        <dbReference type="EMBL" id="EPA05368.1"/>
    </source>
</evidence>
<gene>
    <name evidence="1" type="ORF">BG20_I2067</name>
</gene>
<dbReference type="EMBL" id="AHJG01000190">
    <property type="protein sequence ID" value="EPA05368.1"/>
    <property type="molecule type" value="Genomic_DNA"/>
</dbReference>
<protein>
    <submittedName>
        <fullName evidence="1">Uncharacterized protein</fullName>
    </submittedName>
</protein>
<keyword evidence="2" id="KW-1185">Reference proteome</keyword>
<sequence length="119" mass="14096">MIMDRIKLISGYDEKRVRETLNLLLRDRKNEFQELADNVKIPKTSEDWEIIILKFCLDFEECFKTWTDSKEPDALKNAKCMTIMRAIAKGKNNISDVFHIENIAYTICKEFHETYKKAT</sequence>
<dbReference type="AlphaFoldDB" id="S2E3I1"/>
<dbReference type="Proteomes" id="UP000014065">
    <property type="component" value="Unassembled WGS sequence"/>
</dbReference>
<evidence type="ECO:0000313" key="2">
    <source>
        <dbReference type="Proteomes" id="UP000014065"/>
    </source>
</evidence>
<accession>S2E3I1</accession>
<name>S2E3I1_9ARCH</name>
<reference evidence="1 2" key="1">
    <citation type="journal article" date="2012" name="J. Bacteriol.">
        <title>Genome Sequence of "Candidatus Nitrosoarchaeum limnia" BG20, a Low-Salinity Ammonia-Oxidizing Archaeon from the San Francisco Bay Estuary.</title>
        <authorList>
            <person name="Mosier A.C."/>
            <person name="Allen E.E."/>
            <person name="Kim M."/>
            <person name="Ferriera S."/>
            <person name="Francis C.A."/>
        </authorList>
    </citation>
    <scope>NUCLEOTIDE SEQUENCE [LARGE SCALE GENOMIC DNA]</scope>
    <source>
        <strain evidence="1 2">BG20</strain>
    </source>
</reference>
<proteinExistence type="predicted"/>
<comment type="caution">
    <text evidence="1">The sequence shown here is derived from an EMBL/GenBank/DDBJ whole genome shotgun (WGS) entry which is preliminary data.</text>
</comment>